<evidence type="ECO:0000313" key="2">
    <source>
        <dbReference type="EMBL" id="WNH08086.1"/>
    </source>
</evidence>
<keyword evidence="2" id="KW-0449">Lipoprotein</keyword>
<dbReference type="EMBL" id="CP134537">
    <property type="protein sequence ID" value="WNH08086.1"/>
    <property type="molecule type" value="Genomic_DNA"/>
</dbReference>
<dbReference type="Pfam" id="PF12771">
    <property type="entry name" value="SusD-like_2"/>
    <property type="match status" value="1"/>
</dbReference>
<evidence type="ECO:0000313" key="4">
    <source>
        <dbReference type="Proteomes" id="UP001302806"/>
    </source>
</evidence>
<dbReference type="SUPFAM" id="SSF48452">
    <property type="entry name" value="TPR-like"/>
    <property type="match status" value="1"/>
</dbReference>
<evidence type="ECO:0000313" key="5">
    <source>
        <dbReference type="Proteomes" id="UP001303407"/>
    </source>
</evidence>
<evidence type="ECO:0000313" key="3">
    <source>
        <dbReference type="EMBL" id="WNH13407.1"/>
    </source>
</evidence>
<organism evidence="2 4">
    <name type="scientific">Thalassobellus suaedae</name>
    <dbReference type="NCBI Taxonomy" id="3074124"/>
    <lineage>
        <taxon>Bacteria</taxon>
        <taxon>Pseudomonadati</taxon>
        <taxon>Bacteroidota</taxon>
        <taxon>Flavobacteriia</taxon>
        <taxon>Flavobacteriales</taxon>
        <taxon>Flavobacteriaceae</taxon>
        <taxon>Thalassobellus</taxon>
    </lineage>
</organism>
<dbReference type="InterPro" id="IPR041662">
    <property type="entry name" value="SusD-like_2"/>
</dbReference>
<keyword evidence="1" id="KW-0732">Signal</keyword>
<dbReference type="RefSeq" id="WP_415863376.1">
    <property type="nucleotide sequence ID" value="NZ_CP134536.1"/>
</dbReference>
<evidence type="ECO:0000256" key="1">
    <source>
        <dbReference type="SAM" id="SignalP"/>
    </source>
</evidence>
<dbReference type="Proteomes" id="UP001303407">
    <property type="component" value="Chromosome"/>
</dbReference>
<protein>
    <submittedName>
        <fullName evidence="2">SusD/RagB family nutrient-binding outer membrane lipoprotein</fullName>
    </submittedName>
</protein>
<reference evidence="4 5" key="1">
    <citation type="submission" date="2023-09" db="EMBL/GenBank/DDBJ databases">
        <title>Thalassobella suaedae gen. nov., sp. nov., a marine bacterium of the family Flavobacteriaceae isolated from a halophyte Suaeda japonica.</title>
        <authorList>
            <person name="Lee S.Y."/>
            <person name="Hwang C.Y."/>
        </authorList>
    </citation>
    <scope>NUCLEOTIDE SEQUENCE [LARGE SCALE GENOMIC DNA]</scope>
    <source>
        <strain evidence="3 5">HL-DH10</strain>
        <strain evidence="2 4">HL-DH14</strain>
    </source>
</reference>
<gene>
    <name evidence="3" type="ORF">RHP49_03910</name>
    <name evidence="2" type="ORF">RHP51_12990</name>
</gene>
<dbReference type="Gene3D" id="1.25.40.390">
    <property type="match status" value="1"/>
</dbReference>
<dbReference type="InterPro" id="IPR011990">
    <property type="entry name" value="TPR-like_helical_dom_sf"/>
</dbReference>
<accession>A0ABY9XQK2</accession>
<feature type="signal peptide" evidence="1">
    <location>
        <begin position="1"/>
        <end position="24"/>
    </location>
</feature>
<keyword evidence="5" id="KW-1185">Reference proteome</keyword>
<proteinExistence type="predicted"/>
<feature type="chain" id="PRO_5045034353" evidence="1">
    <location>
        <begin position="25"/>
        <end position="521"/>
    </location>
</feature>
<sequence>MKRINIKILSLVMIVLFSACDVDYENNPNEITDPPTSGLLNDAVKKMMDDLYDEWFMGRFTQVTVQYWTQTAYADEDRYVYRESQRETWEQFYRNAENIRRVIQLNTDESTKTINSQYGSNNNQIAVARILLSFTFNVMADTWGDIPYYSYGSDDADFQALNLAGAEMEILSPKYAEQSKIYKDILNELQEAEAMINVNETGVVGDNIFNGDMALWKKFANSLRLRVAIKIKGVDATTANSHITDAVNKGVFTSNSDNAGFGYEAAATNAAPFYVAFNVSNRADFAISHPFTQLLLGNNLVDHSGTDIVNNPFEGMMDPRIEIYAKKNSNGDYVGMPISDNSADAGVYSYESPPGAVIIDKPDYTQYLMEFAEVSFILSEVNNWDQTNYENGVRASMSKWGVAQADIDSYVSNLPPASMETVLTQKYIALYMDAHTAWQEYRRTGYPMTLLTPGTEFSVTPVAGTTLDYTFTSLVEGVTDLPFRLQYPDFERTLNGDNRDEAVSRLSKGDVIDSKLWWDMN</sequence>
<dbReference type="Proteomes" id="UP001302806">
    <property type="component" value="Chromosome"/>
</dbReference>
<name>A0ABY9XQK2_9FLAO</name>
<dbReference type="EMBL" id="CP134536">
    <property type="protein sequence ID" value="WNH13407.1"/>
    <property type="molecule type" value="Genomic_DNA"/>
</dbReference>